<dbReference type="InterPro" id="IPR014710">
    <property type="entry name" value="RmlC-like_jellyroll"/>
</dbReference>
<keyword evidence="3" id="KW-1185">Reference proteome</keyword>
<dbReference type="InterPro" id="IPR013096">
    <property type="entry name" value="Cupin_2"/>
</dbReference>
<dbReference type="SUPFAM" id="SSF51182">
    <property type="entry name" value="RmlC-like cupins"/>
    <property type="match status" value="1"/>
</dbReference>
<dbReference type="AlphaFoldDB" id="A0A6N7LHL3"/>
<proteinExistence type="predicted"/>
<organism evidence="2 3">
    <name type="scientific">Sinorhizobium terangae</name>
    <dbReference type="NCBI Taxonomy" id="110322"/>
    <lineage>
        <taxon>Bacteria</taxon>
        <taxon>Pseudomonadati</taxon>
        <taxon>Pseudomonadota</taxon>
        <taxon>Alphaproteobacteria</taxon>
        <taxon>Hyphomicrobiales</taxon>
        <taxon>Rhizobiaceae</taxon>
        <taxon>Sinorhizobium/Ensifer group</taxon>
        <taxon>Sinorhizobium</taxon>
    </lineage>
</organism>
<gene>
    <name evidence="2" type="ORF">GHK62_19175</name>
</gene>
<evidence type="ECO:0000259" key="1">
    <source>
        <dbReference type="Pfam" id="PF07883"/>
    </source>
</evidence>
<evidence type="ECO:0000313" key="3">
    <source>
        <dbReference type="Proteomes" id="UP000439983"/>
    </source>
</evidence>
<dbReference type="Gene3D" id="2.60.120.10">
    <property type="entry name" value="Jelly Rolls"/>
    <property type="match status" value="1"/>
</dbReference>
<comment type="caution">
    <text evidence="2">The sequence shown here is derived from an EMBL/GenBank/DDBJ whole genome shotgun (WGS) entry which is preliminary data.</text>
</comment>
<evidence type="ECO:0000313" key="2">
    <source>
        <dbReference type="EMBL" id="MQX16800.1"/>
    </source>
</evidence>
<feature type="domain" description="Cupin type-2" evidence="1">
    <location>
        <begin position="42"/>
        <end position="102"/>
    </location>
</feature>
<protein>
    <submittedName>
        <fullName evidence="2">Cupin domain-containing protein</fullName>
    </submittedName>
</protein>
<dbReference type="RefSeq" id="WP_153440715.1">
    <property type="nucleotide sequence ID" value="NZ_JACIGA010000002.1"/>
</dbReference>
<sequence>MQKKPALLNRAQWAEKEDVWKGGFEGNVFGTDISVIFYTTDEIGRGPKLHKHPYDEVFIVRQGRALFTVGDQQLEATSGQIVFGPANTPHKFVNLGPGRLETTDLHVASKFVQEDLE</sequence>
<dbReference type="OrthoDB" id="122936at2"/>
<name>A0A6N7LHL3_SINTE</name>
<dbReference type="Pfam" id="PF07883">
    <property type="entry name" value="Cupin_2"/>
    <property type="match status" value="1"/>
</dbReference>
<dbReference type="InterPro" id="IPR011051">
    <property type="entry name" value="RmlC_Cupin_sf"/>
</dbReference>
<dbReference type="EMBL" id="WITC01000078">
    <property type="protein sequence ID" value="MQX16800.1"/>
    <property type="molecule type" value="Genomic_DNA"/>
</dbReference>
<dbReference type="Proteomes" id="UP000439983">
    <property type="component" value="Unassembled WGS sequence"/>
</dbReference>
<accession>A0A6N7LHL3</accession>
<reference evidence="2 3" key="1">
    <citation type="journal article" date="2013" name="Genome Biol.">
        <title>Comparative genomics of the core and accessory genomes of 48 Sinorhizobium strains comprising five genospecies.</title>
        <authorList>
            <person name="Sugawara M."/>
            <person name="Epstein B."/>
            <person name="Badgley B.D."/>
            <person name="Unno T."/>
            <person name="Xu L."/>
            <person name="Reese J."/>
            <person name="Gyaneshwar P."/>
            <person name="Denny R."/>
            <person name="Mudge J."/>
            <person name="Bharti A.K."/>
            <person name="Farmer A.D."/>
            <person name="May G.D."/>
            <person name="Woodward J.E."/>
            <person name="Medigue C."/>
            <person name="Vallenet D."/>
            <person name="Lajus A."/>
            <person name="Rouy Z."/>
            <person name="Martinez-Vaz B."/>
            <person name="Tiffin P."/>
            <person name="Young N.D."/>
            <person name="Sadowsky M.J."/>
        </authorList>
    </citation>
    <scope>NUCLEOTIDE SEQUENCE [LARGE SCALE GENOMIC DNA]</scope>
    <source>
        <strain evidence="2 3">USDA4894</strain>
    </source>
</reference>